<feature type="transmembrane region" description="Helical" evidence="10">
    <location>
        <begin position="488"/>
        <end position="511"/>
    </location>
</feature>
<comment type="function">
    <text evidence="10">Potassium transporter.</text>
</comment>
<evidence type="ECO:0000256" key="4">
    <source>
        <dbReference type="ARBA" id="ARBA00022538"/>
    </source>
</evidence>
<feature type="transmembrane region" description="Helical" evidence="10">
    <location>
        <begin position="436"/>
        <end position="455"/>
    </location>
</feature>
<comment type="caution">
    <text evidence="14">The sequence shown here is derived from an EMBL/GenBank/DDBJ whole genome shotgun (WGS) entry which is preliminary data.</text>
</comment>
<feature type="compositionally biased region" description="Basic and acidic residues" evidence="11">
    <location>
        <begin position="1"/>
        <end position="24"/>
    </location>
</feature>
<feature type="transmembrane region" description="Helical" evidence="10">
    <location>
        <begin position="339"/>
        <end position="359"/>
    </location>
</feature>
<dbReference type="Pfam" id="PF02705">
    <property type="entry name" value="K_trans"/>
    <property type="match status" value="1"/>
</dbReference>
<evidence type="ECO:0000256" key="5">
    <source>
        <dbReference type="ARBA" id="ARBA00022692"/>
    </source>
</evidence>
<reference evidence="14" key="1">
    <citation type="submission" date="2019-10" db="EMBL/GenBank/DDBJ databases">
        <authorList>
            <person name="Zhang R."/>
            <person name="Pan Y."/>
            <person name="Wang J."/>
            <person name="Ma R."/>
            <person name="Yu S."/>
        </authorList>
    </citation>
    <scope>NUCLEOTIDE SEQUENCE</scope>
    <source>
        <strain evidence="14">LA-IB0</strain>
        <tissue evidence="14">Leaf</tissue>
    </source>
</reference>
<evidence type="ECO:0000256" key="10">
    <source>
        <dbReference type="RuleBase" id="RU321113"/>
    </source>
</evidence>
<evidence type="ECO:0000256" key="8">
    <source>
        <dbReference type="ARBA" id="ARBA00023065"/>
    </source>
</evidence>
<sequence>MSSITEHEEPTTNISEEEKPQEKLKGRKLSSTKLRRYDSLDIESGKLGFPYNRGGVAKSEEWAVVLQLAFQSLGVVYGDIGTSPLYVCASIFSDGIKDKDDILGVLSLIFYTITLIPLIKYVFIVLRANDHGDGGTFALYSLICRYAKVGLIPSQEVEDQNVSTFQLELPNNRLRIASKLQSKLENSNFAKYFLLFATMLGTSMVIGDGVLAPSISVLSAVGGIKESASCMTEDTIVWISVVILIFLFTVQRFGTDKVGYTFAPILCVWFCFIAGIGIYNFFKYDPYVVKAINPMHIIYYFKRNKKRAWISLGGVVLCITGTEALFADLGHFSVRSVQISMCTLTYPALILAYMGQASFLRKNELLVADTFYKSIPEPLYWPMFVVAVFASVIASQAMISGTFSIIQQSLSLGCFPHVKIVHTSAKYPGQVYVPEINYFLMLASVCVTLGFRTTVKIGNAYGIAVVFVMTLTSAFLVLVMIMIWKTHILVIISYVLIIGTIEMVYLSAVLYKFDQGGYLPLAFAMILMSIMYTWNNVYRKKYYFELNNKIPHKKVKEIIKDTNFQRLPGLAVFYSELVHGIPPIFKHYIENVPALHSVLIFVSFKFLPISKVPIEERFLLRRVQPKDLQVFRCVVRYGYKDVRIEQETFEGLLSEKLKEFIREDYYTDSDPTHIIVDEVEKEGESGADVIQCDDEHLSVEREKAIERDIEYLDKALKAGVVHLVGEHEVAAAKGSNIGKRVLIDYAYNFLTKNLRQSNKVFDIPHKRMLKVGMTYEL</sequence>
<dbReference type="PANTHER" id="PTHR30540">
    <property type="entry name" value="OSMOTIC STRESS POTASSIUM TRANSPORTER"/>
    <property type="match status" value="1"/>
</dbReference>
<feature type="domain" description="K+ potassium transporter integral membrane" evidence="12">
    <location>
        <begin position="68"/>
        <end position="555"/>
    </location>
</feature>
<evidence type="ECO:0000256" key="3">
    <source>
        <dbReference type="ARBA" id="ARBA00022448"/>
    </source>
</evidence>
<dbReference type="NCBIfam" id="TIGR00794">
    <property type="entry name" value="kup"/>
    <property type="match status" value="1"/>
</dbReference>
<evidence type="ECO:0000256" key="9">
    <source>
        <dbReference type="ARBA" id="ARBA00023136"/>
    </source>
</evidence>
<proteinExistence type="inferred from homology"/>
<comment type="caution">
    <text evidence="10">Lacks conserved residue(s) required for the propagation of feature annotation.</text>
</comment>
<feature type="transmembrane region" description="Helical" evidence="10">
    <location>
        <begin position="308"/>
        <end position="327"/>
    </location>
</feature>
<keyword evidence="15" id="KW-1185">Reference proteome</keyword>
<dbReference type="InterPro" id="IPR053952">
    <property type="entry name" value="K_trans_C"/>
</dbReference>
<feature type="domain" description="K+ potassium transporter C-terminal" evidence="13">
    <location>
        <begin position="568"/>
        <end position="777"/>
    </location>
</feature>
<feature type="transmembrane region" description="Helical" evidence="10">
    <location>
        <begin position="461"/>
        <end position="481"/>
    </location>
</feature>
<comment type="similarity">
    <text evidence="2 10">Belongs to the HAK/KUP transporter (TC 2.A.72.3) family.</text>
</comment>
<evidence type="ECO:0000256" key="7">
    <source>
        <dbReference type="ARBA" id="ARBA00022989"/>
    </source>
</evidence>
<feature type="transmembrane region" description="Helical" evidence="10">
    <location>
        <begin position="260"/>
        <end position="282"/>
    </location>
</feature>
<feature type="transmembrane region" description="Helical" evidence="10">
    <location>
        <begin position="102"/>
        <end position="123"/>
    </location>
</feature>
<feature type="transmembrane region" description="Helical" evidence="10">
    <location>
        <begin position="517"/>
        <end position="534"/>
    </location>
</feature>
<evidence type="ECO:0000259" key="12">
    <source>
        <dbReference type="Pfam" id="PF02705"/>
    </source>
</evidence>
<evidence type="ECO:0000259" key="13">
    <source>
        <dbReference type="Pfam" id="PF22776"/>
    </source>
</evidence>
<dbReference type="Pfam" id="PF22776">
    <property type="entry name" value="K_trans_C"/>
    <property type="match status" value="1"/>
</dbReference>
<keyword evidence="4 10" id="KW-0633">Potassium transport</keyword>
<dbReference type="GO" id="GO:0015079">
    <property type="term" value="F:potassium ion transmembrane transporter activity"/>
    <property type="evidence" value="ECO:0007669"/>
    <property type="project" value="UniProtKB-UniRule"/>
</dbReference>
<keyword evidence="9 10" id="KW-0472">Membrane</keyword>
<accession>A0AAV6WS61</accession>
<keyword evidence="8 10" id="KW-0406">Ion transport</keyword>
<keyword evidence="3" id="KW-0813">Transport</keyword>
<feature type="transmembrane region" description="Helical" evidence="10">
    <location>
        <begin position="379"/>
        <end position="399"/>
    </location>
</feature>
<feature type="region of interest" description="Disordered" evidence="11">
    <location>
        <begin position="1"/>
        <end position="28"/>
    </location>
</feature>
<feature type="transmembrane region" description="Helical" evidence="10">
    <location>
        <begin position="192"/>
        <end position="215"/>
    </location>
</feature>
<gene>
    <name evidence="14" type="ORF">BUALT_Bualt13G0005700</name>
</gene>
<evidence type="ECO:0000256" key="2">
    <source>
        <dbReference type="ARBA" id="ARBA00008440"/>
    </source>
</evidence>
<evidence type="ECO:0000256" key="6">
    <source>
        <dbReference type="ARBA" id="ARBA00022958"/>
    </source>
</evidence>
<dbReference type="EMBL" id="WHWC01000013">
    <property type="protein sequence ID" value="KAG8370654.1"/>
    <property type="molecule type" value="Genomic_DNA"/>
</dbReference>
<dbReference type="InterPro" id="IPR053951">
    <property type="entry name" value="K_trans_N"/>
</dbReference>
<keyword evidence="5 10" id="KW-0812">Transmembrane</keyword>
<organism evidence="14 15">
    <name type="scientific">Buddleja alternifolia</name>
    <dbReference type="NCBI Taxonomy" id="168488"/>
    <lineage>
        <taxon>Eukaryota</taxon>
        <taxon>Viridiplantae</taxon>
        <taxon>Streptophyta</taxon>
        <taxon>Embryophyta</taxon>
        <taxon>Tracheophyta</taxon>
        <taxon>Spermatophyta</taxon>
        <taxon>Magnoliopsida</taxon>
        <taxon>eudicotyledons</taxon>
        <taxon>Gunneridae</taxon>
        <taxon>Pentapetalae</taxon>
        <taxon>asterids</taxon>
        <taxon>lamiids</taxon>
        <taxon>Lamiales</taxon>
        <taxon>Scrophulariaceae</taxon>
        <taxon>Buddlejeae</taxon>
        <taxon>Buddleja</taxon>
    </lineage>
</organism>
<dbReference type="AlphaFoldDB" id="A0AAV6WS61"/>
<keyword evidence="7 10" id="KW-1133">Transmembrane helix</keyword>
<evidence type="ECO:0000256" key="1">
    <source>
        <dbReference type="ARBA" id="ARBA00004651"/>
    </source>
</evidence>
<name>A0AAV6WS61_9LAMI</name>
<keyword evidence="6 10" id="KW-0630">Potassium</keyword>
<dbReference type="InterPro" id="IPR003855">
    <property type="entry name" value="K+_transporter"/>
</dbReference>
<evidence type="ECO:0000256" key="11">
    <source>
        <dbReference type="SAM" id="MobiDB-lite"/>
    </source>
</evidence>
<dbReference type="GO" id="GO:0005886">
    <property type="term" value="C:plasma membrane"/>
    <property type="evidence" value="ECO:0007669"/>
    <property type="project" value="UniProtKB-SubCell"/>
</dbReference>
<feature type="transmembrane region" description="Helical" evidence="10">
    <location>
        <begin position="235"/>
        <end position="253"/>
    </location>
</feature>
<dbReference type="Proteomes" id="UP000826271">
    <property type="component" value="Unassembled WGS sequence"/>
</dbReference>
<dbReference type="PANTHER" id="PTHR30540:SF87">
    <property type="entry name" value="POTASSIUM TRANSPORTER"/>
    <property type="match status" value="1"/>
</dbReference>
<evidence type="ECO:0000313" key="14">
    <source>
        <dbReference type="EMBL" id="KAG8370654.1"/>
    </source>
</evidence>
<comment type="subcellular location">
    <subcellularLocation>
        <location evidence="1">Cell membrane</location>
        <topology evidence="1">Multi-pass membrane protein</topology>
    </subcellularLocation>
    <subcellularLocation>
        <location evidence="10">Membrane</location>
        <topology evidence="10">Multi-pass membrane protein</topology>
    </subcellularLocation>
</comment>
<evidence type="ECO:0000313" key="15">
    <source>
        <dbReference type="Proteomes" id="UP000826271"/>
    </source>
</evidence>
<protein>
    <recommendedName>
        <fullName evidence="10">Potassium transporter</fullName>
    </recommendedName>
</protein>